<evidence type="ECO:0000259" key="1">
    <source>
        <dbReference type="Pfam" id="PF09967"/>
    </source>
</evidence>
<dbReference type="SUPFAM" id="SSF53300">
    <property type="entry name" value="vWA-like"/>
    <property type="match status" value="1"/>
</dbReference>
<dbReference type="Proteomes" id="UP000473681">
    <property type="component" value="Unassembled WGS sequence"/>
</dbReference>
<evidence type="ECO:0000259" key="2">
    <source>
        <dbReference type="Pfam" id="PF13203"/>
    </source>
</evidence>
<reference evidence="5 6" key="1">
    <citation type="submission" date="2019-04" db="EMBL/GenBank/DDBJ databases">
        <title>Genome sequencing of Clostridium botulinum Groups I-IV and Clostridium butyricum.</title>
        <authorList>
            <person name="Brunt J."/>
            <person name="Van Vliet A.H.M."/>
            <person name="Stringer S.C."/>
            <person name="Carter A.T."/>
            <person name="Peck M.W."/>
        </authorList>
    </citation>
    <scope>NUCLEOTIDE SEQUENCE [LARGE SCALE GENOMIC DNA]</scope>
    <source>
        <strain evidence="3 6">1605</strain>
        <strain evidence="4 5">CB-K-33E</strain>
    </source>
</reference>
<evidence type="ECO:0008006" key="7">
    <source>
        <dbReference type="Google" id="ProtNLM"/>
    </source>
</evidence>
<name>A0A0M1LVJ0_CLOBO</name>
<dbReference type="EMBL" id="SWVK01000005">
    <property type="protein sequence ID" value="NFN34522.1"/>
    <property type="molecule type" value="Genomic_DNA"/>
</dbReference>
<dbReference type="PANTHER" id="PTHR38730">
    <property type="entry name" value="SLL7028 PROTEIN"/>
    <property type="match status" value="1"/>
</dbReference>
<gene>
    <name evidence="3" type="ORF">FC774_05555</name>
    <name evidence="4" type="ORF">FDB51_05115</name>
</gene>
<evidence type="ECO:0000313" key="5">
    <source>
        <dbReference type="Proteomes" id="UP000473681"/>
    </source>
</evidence>
<dbReference type="InterPro" id="IPR018698">
    <property type="entry name" value="VWA-like_dom"/>
</dbReference>
<organism evidence="4 5">
    <name type="scientific">Clostridium botulinum</name>
    <dbReference type="NCBI Taxonomy" id="1491"/>
    <lineage>
        <taxon>Bacteria</taxon>
        <taxon>Bacillati</taxon>
        <taxon>Bacillota</taxon>
        <taxon>Clostridia</taxon>
        <taxon>Eubacteriales</taxon>
        <taxon>Clostridiaceae</taxon>
        <taxon>Clostridium</taxon>
    </lineage>
</organism>
<dbReference type="InterPro" id="IPR036465">
    <property type="entry name" value="vWFA_dom_sf"/>
</dbReference>
<dbReference type="Pfam" id="PF09967">
    <property type="entry name" value="DUF2201"/>
    <property type="match status" value="1"/>
</dbReference>
<accession>A0A0M1LVJ0</accession>
<dbReference type="EMBL" id="SWOV01000010">
    <property type="protein sequence ID" value="NFF87339.1"/>
    <property type="molecule type" value="Genomic_DNA"/>
</dbReference>
<proteinExistence type="predicted"/>
<dbReference type="OrthoDB" id="9809307at2"/>
<evidence type="ECO:0000313" key="6">
    <source>
        <dbReference type="Proteomes" id="UP000476820"/>
    </source>
</evidence>
<dbReference type="RefSeq" id="WP_053342480.1">
    <property type="nucleotide sequence ID" value="NZ_JACBEK010000005.1"/>
</dbReference>
<evidence type="ECO:0000313" key="3">
    <source>
        <dbReference type="EMBL" id="NFF87339.1"/>
    </source>
</evidence>
<dbReference type="InterPro" id="IPR025154">
    <property type="entry name" value="Put_metallopeptidase_dom"/>
</dbReference>
<dbReference type="AlphaFoldDB" id="A0A0M1LVJ0"/>
<comment type="caution">
    <text evidence="4">The sequence shown here is derived from an EMBL/GenBank/DDBJ whole genome shotgun (WGS) entry which is preliminary data.</text>
</comment>
<dbReference type="PANTHER" id="PTHR38730:SF1">
    <property type="entry name" value="SLL7028 PROTEIN"/>
    <property type="match status" value="1"/>
</dbReference>
<feature type="domain" description="Putative metallopeptidase" evidence="2">
    <location>
        <begin position="44"/>
        <end position="176"/>
    </location>
</feature>
<protein>
    <recommendedName>
        <fullName evidence="7">Peptidase</fullName>
    </recommendedName>
</protein>
<sequence length="443" mass="52019">MDFNDKKEDLLKKAYNIKSIDEFDNMYIKSFFELVEQVILDLLESEDSFFGQFMLRVKRQIRIDLKSPIATIPKRSGFNMYFNPILFLQCEKKEMSALFKHEIYHIMYSHFSRERKMKERLSKEAINTALDISINQYIKNLPSWSKKINSINMEYNLNLKEDRSVEEYAAEIYKSIKSRIKEPTIDKEESLDKINLENAHDIWEEIDVSQEDIESLTKKTAISIYDENMPSDIEEIILSYSEKAEISWQRILKNILPSIKSGYKKTTTRRNRRQPNRFDLRGRLPKNESELIVAIDISASMSDDTLHKILIEILEISKTINNTITIIECDDAIKRVYKLRSEKDIKKRCENNGSTAFTPVFKYIMENNLRNSVLIYFTDGVGEKELDIKPLNRIIIWVLIGSEEFSLKNPYGTIKRIASDKEEKIEGNVGLRMVNSVIHDWAR</sequence>
<evidence type="ECO:0000313" key="4">
    <source>
        <dbReference type="EMBL" id="NFN34522.1"/>
    </source>
</evidence>
<dbReference type="Pfam" id="PF13203">
    <property type="entry name" value="DUF2201_N"/>
    <property type="match status" value="1"/>
</dbReference>
<feature type="domain" description="VWA-like" evidence="1">
    <location>
        <begin position="291"/>
        <end position="417"/>
    </location>
</feature>
<dbReference type="Proteomes" id="UP000476820">
    <property type="component" value="Unassembled WGS sequence"/>
</dbReference>